<dbReference type="InterPro" id="IPR010495">
    <property type="entry name" value="HasA_haem-bd"/>
</dbReference>
<dbReference type="GO" id="GO:0046872">
    <property type="term" value="F:metal ion binding"/>
    <property type="evidence" value="ECO:0007669"/>
    <property type="project" value="UniProtKB-KW"/>
</dbReference>
<proteinExistence type="predicted"/>
<organism evidence="2 3">
    <name type="scientific">Pseudomonas putida</name>
    <name type="common">Arthrobacter siderocapsulatus</name>
    <dbReference type="NCBI Taxonomy" id="303"/>
    <lineage>
        <taxon>Bacteria</taxon>
        <taxon>Pseudomonadati</taxon>
        <taxon>Pseudomonadota</taxon>
        <taxon>Gammaproteobacteria</taxon>
        <taxon>Pseudomonadales</taxon>
        <taxon>Pseudomonadaceae</taxon>
        <taxon>Pseudomonas</taxon>
    </lineage>
</organism>
<keyword evidence="1" id="KW-0349">Heme</keyword>
<dbReference type="AlphaFoldDB" id="A0A177SL79"/>
<dbReference type="PIRSF" id="PIRSF019876">
    <property type="entry name" value="HasA"/>
    <property type="match status" value="1"/>
</dbReference>
<name>A0A177SL79_PSEPU</name>
<dbReference type="InterPro" id="IPR036912">
    <property type="entry name" value="HasA_haem-bd_sf"/>
</dbReference>
<gene>
    <name evidence="2" type="ORF">AYO28_22370</name>
</gene>
<feature type="binding site" description="axial binding residue" evidence="1">
    <location>
        <position position="75"/>
    </location>
    <ligand>
        <name>heme</name>
        <dbReference type="ChEBI" id="CHEBI:30413"/>
    </ligand>
    <ligandPart>
        <name>Fe</name>
        <dbReference type="ChEBI" id="CHEBI:18248"/>
    </ligandPart>
</feature>
<comment type="caution">
    <text evidence="2">The sequence shown here is derived from an EMBL/GenBank/DDBJ whole genome shotgun (WGS) entry which is preliminary data.</text>
</comment>
<dbReference type="Pfam" id="PF06438">
    <property type="entry name" value="HasA"/>
    <property type="match status" value="1"/>
</dbReference>
<sequence length="201" mass="20493">MSISVTYDAAIFANYTVDEYLAEWATGFATAGHGTSNTGGFNNGGFNGSQYATHGANGSDYAFIAGSDTANGLHYVFNPALPASSNQNHYLYGSLDNVSLGYDLSGGNGSNFALGNDVVTFSGLDLDSVLGAGRTGNEVHQVIYGLMQGNTSALEGVLDSLLASYSVSTDNTFAEITAALNAASATAVGVQAQVDDLALAA</sequence>
<reference evidence="2 3" key="1">
    <citation type="submission" date="2016-03" db="EMBL/GenBank/DDBJ databases">
        <title>Draft Genome Assembly of Pseudomonas putida strain CBF10-2.</title>
        <authorList>
            <person name="Iyer R.S."/>
            <person name="Damania A."/>
        </authorList>
    </citation>
    <scope>NUCLEOTIDE SEQUENCE [LARGE SCALE GENOMIC DNA]</scope>
    <source>
        <strain evidence="2 3">CBF10-2</strain>
    </source>
</reference>
<evidence type="ECO:0000256" key="1">
    <source>
        <dbReference type="PIRSR" id="PIRSR019876-1"/>
    </source>
</evidence>
<feature type="binding site" description="axial binding residue" evidence="1">
    <location>
        <position position="33"/>
    </location>
    <ligand>
        <name>heme</name>
        <dbReference type="ChEBI" id="CHEBI:30413"/>
    </ligand>
    <ligandPart>
        <name>Fe</name>
        <dbReference type="ChEBI" id="CHEBI:18248"/>
    </ligandPart>
</feature>
<evidence type="ECO:0000313" key="2">
    <source>
        <dbReference type="EMBL" id="OAI91186.1"/>
    </source>
</evidence>
<keyword evidence="1" id="KW-0479">Metal-binding</keyword>
<dbReference type="SUPFAM" id="SSF54621">
    <property type="entry name" value="Heme-binding protein A (HasA)"/>
    <property type="match status" value="1"/>
</dbReference>
<evidence type="ECO:0000313" key="3">
    <source>
        <dbReference type="Proteomes" id="UP000077752"/>
    </source>
</evidence>
<dbReference type="RefSeq" id="WP_009398960.1">
    <property type="nucleotide sequence ID" value="NZ_LUCV01000028.1"/>
</dbReference>
<keyword evidence="1" id="KW-0408">Iron</keyword>
<dbReference type="EMBL" id="LUCV01000028">
    <property type="protein sequence ID" value="OAI91186.1"/>
    <property type="molecule type" value="Genomic_DNA"/>
</dbReference>
<accession>A0A177SL79</accession>
<dbReference type="Gene3D" id="3.30.1500.10">
    <property type="entry name" value="Haem-binding HasA"/>
    <property type="match status" value="1"/>
</dbReference>
<dbReference type="Proteomes" id="UP000077752">
    <property type="component" value="Unassembled WGS sequence"/>
</dbReference>
<protein>
    <submittedName>
        <fullName evidence="2">Heme-binding protein</fullName>
    </submittedName>
</protein>